<reference evidence="2" key="2">
    <citation type="journal article" date="2024" name="Plant">
        <title>Genomic evolution and insights into agronomic trait innovations of Sesamum species.</title>
        <authorList>
            <person name="Miao H."/>
            <person name="Wang L."/>
            <person name="Qu L."/>
            <person name="Liu H."/>
            <person name="Sun Y."/>
            <person name="Le M."/>
            <person name="Wang Q."/>
            <person name="Wei S."/>
            <person name="Zheng Y."/>
            <person name="Lin W."/>
            <person name="Duan Y."/>
            <person name="Cao H."/>
            <person name="Xiong S."/>
            <person name="Wang X."/>
            <person name="Wei L."/>
            <person name="Li C."/>
            <person name="Ma Q."/>
            <person name="Ju M."/>
            <person name="Zhao R."/>
            <person name="Li G."/>
            <person name="Mu C."/>
            <person name="Tian Q."/>
            <person name="Mei H."/>
            <person name="Zhang T."/>
            <person name="Gao T."/>
            <person name="Zhang H."/>
        </authorList>
    </citation>
    <scope>NUCLEOTIDE SEQUENCE</scope>
    <source>
        <strain evidence="2">G02</strain>
    </source>
</reference>
<dbReference type="EMBL" id="JACGWJ010000019">
    <property type="protein sequence ID" value="KAL0345863.1"/>
    <property type="molecule type" value="Genomic_DNA"/>
</dbReference>
<organism evidence="2">
    <name type="scientific">Sesamum radiatum</name>
    <name type="common">Black benniseed</name>
    <dbReference type="NCBI Taxonomy" id="300843"/>
    <lineage>
        <taxon>Eukaryota</taxon>
        <taxon>Viridiplantae</taxon>
        <taxon>Streptophyta</taxon>
        <taxon>Embryophyta</taxon>
        <taxon>Tracheophyta</taxon>
        <taxon>Spermatophyta</taxon>
        <taxon>Magnoliopsida</taxon>
        <taxon>eudicotyledons</taxon>
        <taxon>Gunneridae</taxon>
        <taxon>Pentapetalae</taxon>
        <taxon>asterids</taxon>
        <taxon>lamiids</taxon>
        <taxon>Lamiales</taxon>
        <taxon>Pedaliaceae</taxon>
        <taxon>Sesamum</taxon>
    </lineage>
</organism>
<name>A0AAW2NSN5_SESRA</name>
<accession>A0AAW2NSN5</accession>
<feature type="region of interest" description="Disordered" evidence="1">
    <location>
        <begin position="105"/>
        <end position="128"/>
    </location>
</feature>
<reference evidence="2" key="1">
    <citation type="submission" date="2020-06" db="EMBL/GenBank/DDBJ databases">
        <authorList>
            <person name="Li T."/>
            <person name="Hu X."/>
            <person name="Zhang T."/>
            <person name="Song X."/>
            <person name="Zhang H."/>
            <person name="Dai N."/>
            <person name="Sheng W."/>
            <person name="Hou X."/>
            <person name="Wei L."/>
        </authorList>
    </citation>
    <scope>NUCLEOTIDE SEQUENCE</scope>
    <source>
        <strain evidence="2">G02</strain>
        <tissue evidence="2">Leaf</tissue>
    </source>
</reference>
<comment type="caution">
    <text evidence="2">The sequence shown here is derived from an EMBL/GenBank/DDBJ whole genome shotgun (WGS) entry which is preliminary data.</text>
</comment>
<sequence>MTWHANNQTEEGSMCHPSNAEVWRHFDQKHPDFAVEPRNVRLDLYTDGFAMHGKYDRTYSCWNKKAFTKNQVERKVARPRLTGEQICDWVEEFSLAVEVPLSLRTDTGSSINGQRIASSRSSSTSRPI</sequence>
<gene>
    <name evidence="2" type="ORF">Sradi_4417600</name>
</gene>
<evidence type="ECO:0000313" key="2">
    <source>
        <dbReference type="EMBL" id="KAL0345863.1"/>
    </source>
</evidence>
<proteinExistence type="predicted"/>
<dbReference type="Pfam" id="PF02992">
    <property type="entry name" value="Transposase_21"/>
    <property type="match status" value="1"/>
</dbReference>
<evidence type="ECO:0000256" key="1">
    <source>
        <dbReference type="SAM" id="MobiDB-lite"/>
    </source>
</evidence>
<dbReference type="AlphaFoldDB" id="A0AAW2NSN5"/>
<protein>
    <submittedName>
        <fullName evidence="2">Uncharacterized protein</fullName>
    </submittedName>
</protein>
<dbReference type="InterPro" id="IPR004242">
    <property type="entry name" value="Transposase_21"/>
</dbReference>
<feature type="compositionally biased region" description="Polar residues" evidence="1">
    <location>
        <begin position="105"/>
        <end position="117"/>
    </location>
</feature>
<feature type="compositionally biased region" description="Low complexity" evidence="1">
    <location>
        <begin position="118"/>
        <end position="128"/>
    </location>
</feature>